<evidence type="ECO:0000256" key="2">
    <source>
        <dbReference type="ARBA" id="ARBA00022859"/>
    </source>
</evidence>
<evidence type="ECO:0000256" key="4">
    <source>
        <dbReference type="ARBA" id="ARBA00023157"/>
    </source>
</evidence>
<evidence type="ECO:0000256" key="9">
    <source>
        <dbReference type="SAM" id="SignalP"/>
    </source>
</evidence>
<dbReference type="GO" id="GO:0002250">
    <property type="term" value="P:adaptive immune response"/>
    <property type="evidence" value="ECO:0007669"/>
    <property type="project" value="UniProtKB-KW"/>
</dbReference>
<keyword evidence="3" id="KW-1064">Adaptive immunity</keyword>
<accession>A0A8D2HCX4</accession>
<evidence type="ECO:0000256" key="3">
    <source>
        <dbReference type="ARBA" id="ARBA00023130"/>
    </source>
</evidence>
<keyword evidence="7" id="KW-1279">T cell receptor</keyword>
<evidence type="ECO:0000259" key="10">
    <source>
        <dbReference type="PROSITE" id="PS50835"/>
    </source>
</evidence>
<dbReference type="InterPro" id="IPR013783">
    <property type="entry name" value="Ig-like_fold"/>
</dbReference>
<protein>
    <recommendedName>
        <fullName evidence="10">Ig-like domain-containing protein</fullName>
    </recommendedName>
</protein>
<evidence type="ECO:0000256" key="5">
    <source>
        <dbReference type="ARBA" id="ARBA00023170"/>
    </source>
</evidence>
<keyword evidence="2" id="KW-0391">Immunity</keyword>
<reference evidence="11" key="2">
    <citation type="submission" date="2025-09" db="UniProtKB">
        <authorList>
            <consortium name="Ensembl"/>
        </authorList>
    </citation>
    <scope>IDENTIFICATION</scope>
</reference>
<evidence type="ECO:0000256" key="8">
    <source>
        <dbReference type="SAM" id="MobiDB-lite"/>
    </source>
</evidence>
<keyword evidence="4" id="KW-1015">Disulfide bond</keyword>
<proteinExistence type="predicted"/>
<dbReference type="AlphaFoldDB" id="A0A8D2HCX4"/>
<dbReference type="CDD" id="cd05899">
    <property type="entry name" value="IgV_TCR_beta"/>
    <property type="match status" value="1"/>
</dbReference>
<evidence type="ECO:0000256" key="1">
    <source>
        <dbReference type="ARBA" id="ARBA00022729"/>
    </source>
</evidence>
<evidence type="ECO:0000256" key="6">
    <source>
        <dbReference type="ARBA" id="ARBA00023319"/>
    </source>
</evidence>
<dbReference type="GO" id="GO:0042101">
    <property type="term" value="C:T cell receptor complex"/>
    <property type="evidence" value="ECO:0007669"/>
    <property type="project" value="UniProtKB-KW"/>
</dbReference>
<dbReference type="Ensembl" id="ENSUPAT00010013798.1">
    <property type="protein sequence ID" value="ENSUPAP00010012024.1"/>
    <property type="gene ID" value="ENSUPAG00010009761.1"/>
</dbReference>
<dbReference type="PROSITE" id="PS50835">
    <property type="entry name" value="IG_LIKE"/>
    <property type="match status" value="1"/>
</dbReference>
<keyword evidence="1 9" id="KW-0732">Signal</keyword>
<evidence type="ECO:0000313" key="12">
    <source>
        <dbReference type="Proteomes" id="UP000694417"/>
    </source>
</evidence>
<evidence type="ECO:0000256" key="7">
    <source>
        <dbReference type="ARBA" id="ARBA00043266"/>
    </source>
</evidence>
<dbReference type="Pfam" id="PF07686">
    <property type="entry name" value="V-set"/>
    <property type="match status" value="1"/>
</dbReference>
<dbReference type="Gene3D" id="2.60.40.10">
    <property type="entry name" value="Immunoglobulins"/>
    <property type="match status" value="1"/>
</dbReference>
<dbReference type="SMART" id="SM00406">
    <property type="entry name" value="IGv"/>
    <property type="match status" value="1"/>
</dbReference>
<keyword evidence="12" id="KW-1185">Reference proteome</keyword>
<feature type="chain" id="PRO_5034360691" description="Ig-like domain-containing protein" evidence="9">
    <location>
        <begin position="22"/>
        <end position="186"/>
    </location>
</feature>
<dbReference type="GO" id="GO:0007166">
    <property type="term" value="P:cell surface receptor signaling pathway"/>
    <property type="evidence" value="ECO:0007669"/>
    <property type="project" value="TreeGrafter"/>
</dbReference>
<feature type="signal peptide" evidence="9">
    <location>
        <begin position="1"/>
        <end position="21"/>
    </location>
</feature>
<dbReference type="GeneTree" id="ENSGT00940000154460"/>
<dbReference type="PANTHER" id="PTHR23268:SF20">
    <property type="entry name" value="T CELL RECEPTOR BETA VARIABLE 7-4-RELATED"/>
    <property type="match status" value="1"/>
</dbReference>
<keyword evidence="5" id="KW-0675">Receptor</keyword>
<dbReference type="SUPFAM" id="SSF48726">
    <property type="entry name" value="Immunoglobulin"/>
    <property type="match status" value="1"/>
</dbReference>
<dbReference type="FunFam" id="2.60.40.10:FF:002491">
    <property type="entry name" value="T cell receptor beta variable 12-4"/>
    <property type="match status" value="1"/>
</dbReference>
<dbReference type="PANTHER" id="PTHR23268">
    <property type="entry name" value="T-CELL RECEPTOR BETA CHAIN"/>
    <property type="match status" value="1"/>
</dbReference>
<organism evidence="11 12">
    <name type="scientific">Urocitellus parryii</name>
    <name type="common">Arctic ground squirrel</name>
    <name type="synonym">Spermophilus parryii</name>
    <dbReference type="NCBI Taxonomy" id="9999"/>
    <lineage>
        <taxon>Eukaryota</taxon>
        <taxon>Metazoa</taxon>
        <taxon>Chordata</taxon>
        <taxon>Craniata</taxon>
        <taxon>Vertebrata</taxon>
        <taxon>Euteleostomi</taxon>
        <taxon>Mammalia</taxon>
        <taxon>Eutheria</taxon>
        <taxon>Euarchontoglires</taxon>
        <taxon>Glires</taxon>
        <taxon>Rodentia</taxon>
        <taxon>Sciuromorpha</taxon>
        <taxon>Sciuridae</taxon>
        <taxon>Xerinae</taxon>
        <taxon>Marmotini</taxon>
        <taxon>Urocitellus</taxon>
    </lineage>
</organism>
<dbReference type="InterPro" id="IPR003599">
    <property type="entry name" value="Ig_sub"/>
</dbReference>
<name>A0A8D2HCX4_UROPR</name>
<dbReference type="InterPro" id="IPR036179">
    <property type="entry name" value="Ig-like_dom_sf"/>
</dbReference>
<sequence>MGTKLLCWVAVCLLGADHSHAGVSQSPTHRVTKTGQNVTFRCDPIPEHNALYWYRQTLGQGPEFLMYFQNKIAADKSGMPRERFSAERPQGSFSTLEIQLTEPGDSAVYLCASSLAQCGTGSSFLLTNPLCSASSSSQKPCRRECLFSHGRERSIWIFRGSSNRRRSGSDPELLGQTVLDRENSGE</sequence>
<reference evidence="11" key="1">
    <citation type="submission" date="2025-08" db="UniProtKB">
        <authorList>
            <consortium name="Ensembl"/>
        </authorList>
    </citation>
    <scope>IDENTIFICATION</scope>
</reference>
<feature type="region of interest" description="Disordered" evidence="8">
    <location>
        <begin position="163"/>
        <end position="186"/>
    </location>
</feature>
<keyword evidence="6" id="KW-0393">Immunoglobulin domain</keyword>
<dbReference type="SMART" id="SM00409">
    <property type="entry name" value="IG"/>
    <property type="match status" value="1"/>
</dbReference>
<dbReference type="InterPro" id="IPR050413">
    <property type="entry name" value="TCR_beta_variable"/>
</dbReference>
<dbReference type="InterPro" id="IPR007110">
    <property type="entry name" value="Ig-like_dom"/>
</dbReference>
<evidence type="ECO:0000313" key="11">
    <source>
        <dbReference type="Ensembl" id="ENSUPAP00010012024.1"/>
    </source>
</evidence>
<feature type="domain" description="Ig-like" evidence="10">
    <location>
        <begin position="21"/>
        <end position="127"/>
    </location>
</feature>
<dbReference type="InterPro" id="IPR013106">
    <property type="entry name" value="Ig_V-set"/>
</dbReference>
<dbReference type="Proteomes" id="UP000694417">
    <property type="component" value="Unplaced"/>
</dbReference>